<organism evidence="1 2">
    <name type="scientific">Williamsia limnetica</name>
    <dbReference type="NCBI Taxonomy" id="882452"/>
    <lineage>
        <taxon>Bacteria</taxon>
        <taxon>Bacillati</taxon>
        <taxon>Actinomycetota</taxon>
        <taxon>Actinomycetes</taxon>
        <taxon>Mycobacteriales</taxon>
        <taxon>Nocardiaceae</taxon>
        <taxon>Williamsia</taxon>
    </lineage>
</organism>
<evidence type="ECO:0000313" key="1">
    <source>
        <dbReference type="EMBL" id="PYE11993.1"/>
    </source>
</evidence>
<accession>A0A318R8T9</accession>
<name>A0A318R8T9_WILLI</name>
<keyword evidence="2" id="KW-1185">Reference proteome</keyword>
<proteinExistence type="predicted"/>
<evidence type="ECO:0000313" key="2">
    <source>
        <dbReference type="Proteomes" id="UP000247591"/>
    </source>
</evidence>
<comment type="caution">
    <text evidence="1">The sequence shown here is derived from an EMBL/GenBank/DDBJ whole genome shotgun (WGS) entry which is preliminary data.</text>
</comment>
<gene>
    <name evidence="1" type="ORF">DFR67_1261</name>
</gene>
<reference evidence="1 2" key="1">
    <citation type="submission" date="2018-06" db="EMBL/GenBank/DDBJ databases">
        <title>Genomic Encyclopedia of Type Strains, Phase IV (KMG-IV): sequencing the most valuable type-strain genomes for metagenomic binning, comparative biology and taxonomic classification.</title>
        <authorList>
            <person name="Goeker M."/>
        </authorList>
    </citation>
    <scope>NUCLEOTIDE SEQUENCE [LARGE SCALE GENOMIC DNA]</scope>
    <source>
        <strain evidence="1 2">DSM 45521</strain>
    </source>
</reference>
<dbReference type="Proteomes" id="UP000247591">
    <property type="component" value="Unassembled WGS sequence"/>
</dbReference>
<dbReference type="EMBL" id="QJSP01000026">
    <property type="protein sequence ID" value="PYE11993.1"/>
    <property type="molecule type" value="Genomic_DNA"/>
</dbReference>
<dbReference type="AlphaFoldDB" id="A0A318R8T9"/>
<protein>
    <submittedName>
        <fullName evidence="1">Uncharacterized protein</fullName>
    </submittedName>
</protein>
<sequence>MPRGGRSLMGGVHVSSKSGIMELVTDWDRNSRPGVDLLWPGLHGVTQRPGVVGAGGVWIRDVGVLPSPGLIVDFSAITPFSLAGLGLARVRRRGRKAPVPVLSHLALDLSNRRAVSIMYQVHPGDVETPLARGMFPDEHPATWTTALTDTHHVLLTVAHCAPLLDARTPQAAIGALDDAWTGLIGCDEECVTRSKLFPAIACTRHSRLRAAE</sequence>